<name>A0A195DF81_9HYME</name>
<sequence length="105" mass="11813">VIPITVLNDFVSLNTYQIPYKSQRCVANRRPERVRNERTDARGGETMRYCRNGQIDSPTQPHRATVATRLKFAAGRLNLPALQIALLSNSRSAFGGARRERSNVT</sequence>
<evidence type="ECO:0000313" key="2">
    <source>
        <dbReference type="EMBL" id="KYN11560.1"/>
    </source>
</evidence>
<gene>
    <name evidence="2" type="ORF">ALC57_16344</name>
</gene>
<feature type="non-terminal residue" evidence="2">
    <location>
        <position position="1"/>
    </location>
</feature>
<evidence type="ECO:0000313" key="3">
    <source>
        <dbReference type="Proteomes" id="UP000078492"/>
    </source>
</evidence>
<feature type="region of interest" description="Disordered" evidence="1">
    <location>
        <begin position="29"/>
        <end position="62"/>
    </location>
</feature>
<proteinExistence type="predicted"/>
<accession>A0A195DF81</accession>
<keyword evidence="3" id="KW-1185">Reference proteome</keyword>
<evidence type="ECO:0000256" key="1">
    <source>
        <dbReference type="SAM" id="MobiDB-lite"/>
    </source>
</evidence>
<dbReference type="EMBL" id="KQ980905">
    <property type="protein sequence ID" value="KYN11560.1"/>
    <property type="molecule type" value="Genomic_DNA"/>
</dbReference>
<reference evidence="2 3" key="1">
    <citation type="submission" date="2015-09" db="EMBL/GenBank/DDBJ databases">
        <title>Trachymyrmex cornetzi WGS genome.</title>
        <authorList>
            <person name="Nygaard S."/>
            <person name="Hu H."/>
            <person name="Boomsma J."/>
            <person name="Zhang G."/>
        </authorList>
    </citation>
    <scope>NUCLEOTIDE SEQUENCE [LARGE SCALE GENOMIC DNA]</scope>
    <source>
        <strain evidence="2">Tcor2-1</strain>
        <tissue evidence="2">Whole body</tissue>
    </source>
</reference>
<feature type="compositionally biased region" description="Basic and acidic residues" evidence="1">
    <location>
        <begin position="29"/>
        <end position="45"/>
    </location>
</feature>
<organism evidence="2 3">
    <name type="scientific">Trachymyrmex cornetzi</name>
    <dbReference type="NCBI Taxonomy" id="471704"/>
    <lineage>
        <taxon>Eukaryota</taxon>
        <taxon>Metazoa</taxon>
        <taxon>Ecdysozoa</taxon>
        <taxon>Arthropoda</taxon>
        <taxon>Hexapoda</taxon>
        <taxon>Insecta</taxon>
        <taxon>Pterygota</taxon>
        <taxon>Neoptera</taxon>
        <taxon>Endopterygota</taxon>
        <taxon>Hymenoptera</taxon>
        <taxon>Apocrita</taxon>
        <taxon>Aculeata</taxon>
        <taxon>Formicoidea</taxon>
        <taxon>Formicidae</taxon>
        <taxon>Myrmicinae</taxon>
        <taxon>Trachymyrmex</taxon>
    </lineage>
</organism>
<dbReference type="Proteomes" id="UP000078492">
    <property type="component" value="Unassembled WGS sequence"/>
</dbReference>
<protein>
    <submittedName>
        <fullName evidence="2">Uncharacterized protein</fullName>
    </submittedName>
</protein>
<dbReference type="AlphaFoldDB" id="A0A195DF81"/>